<dbReference type="Proteomes" id="UP001217476">
    <property type="component" value="Chromosome"/>
</dbReference>
<evidence type="ECO:0000313" key="2">
    <source>
        <dbReference type="Proteomes" id="UP001217476"/>
    </source>
</evidence>
<gene>
    <name evidence="1" type="ORF">P0Y65_05710</name>
</gene>
<accession>A0AAJ6B1G2</accession>
<dbReference type="AlphaFoldDB" id="A0AAJ6B1G2"/>
<evidence type="ECO:0008006" key="3">
    <source>
        <dbReference type="Google" id="ProtNLM"/>
    </source>
</evidence>
<name>A0AAJ6B1G2_9HYPH</name>
<protein>
    <recommendedName>
        <fullName evidence="3">Myb-like domain-containing protein</fullName>
    </recommendedName>
</protein>
<reference evidence="1" key="1">
    <citation type="submission" date="2023-03" db="EMBL/GenBank/DDBJ databases">
        <title>Andean soil-derived lignocellulolytic bacterial consortium as a source of novel taxa and putative plastic-active enzymes.</title>
        <authorList>
            <person name="Diaz-Garcia L."/>
            <person name="Chuvochina M."/>
            <person name="Feuerriegel G."/>
            <person name="Bunk B."/>
            <person name="Sproer C."/>
            <person name="Streit W.R."/>
            <person name="Rodriguez L.M."/>
            <person name="Overmann J."/>
            <person name="Jimenez D.J."/>
        </authorList>
    </citation>
    <scope>NUCLEOTIDE SEQUENCE</scope>
    <source>
        <strain evidence="1">MAG 4196</strain>
    </source>
</reference>
<organism evidence="1 2">
    <name type="scientific">Candidatus Devosia phytovorans</name>
    <dbReference type="NCBI Taxonomy" id="3121372"/>
    <lineage>
        <taxon>Bacteria</taxon>
        <taxon>Pseudomonadati</taxon>
        <taxon>Pseudomonadota</taxon>
        <taxon>Alphaproteobacteria</taxon>
        <taxon>Hyphomicrobiales</taxon>
        <taxon>Devosiaceae</taxon>
        <taxon>Devosia</taxon>
    </lineage>
</organism>
<dbReference type="EMBL" id="CP119312">
    <property type="protein sequence ID" value="WEK05751.1"/>
    <property type="molecule type" value="Genomic_DNA"/>
</dbReference>
<proteinExistence type="predicted"/>
<evidence type="ECO:0000313" key="1">
    <source>
        <dbReference type="EMBL" id="WEK05751.1"/>
    </source>
</evidence>
<sequence length="97" mass="10515">MKVGSRPWTEADCLQLEKLIKEGLSYDEISEIIGRSPLSVAGKANNMGLAKFKGGEGAKAFEAAKSLIPTVSVHQSTFARWMGDPPPGRSALDQRRQ</sequence>